<sequence length="406" mass="44735">MKQYIAILGSTGSIGETTLRVIDAHQDKYEVFALIAGINVALMFEQALKYKPAYIVMANQQASDELKKRFIVHFKDRPKEFSCEIYHGEEAMCQVVAMGEIDQVVAAIVGGAGLIPTLAAVKAGKRILLANKESLVMAGDFFMQAVKENKATILPIDSEHNAIYQSLPEALQQPLGQKALRDAGIKSLILTGSGGPFLKRNLSTFSDITVAEAIAHPRWSMGSKISVDSATMMNKGLEFIEARWLFNASAEEIEIVLHPESIIHSMVRYLDGSVIAQMGNADMAIPISHALNYPVRRHSPANGIDFFQQGTLTFIEPDPKRYPCLFLAKEASNSGQVATTILNAANEMIVDAFLHQRVSFNQIYELNLHALETMSFQNPSNVEDLILIDTIARIKTTEIINKKALV</sequence>
<evidence type="ECO:0000256" key="1">
    <source>
        <dbReference type="ARBA" id="ARBA00005094"/>
    </source>
</evidence>
<dbReference type="InterPro" id="IPR026877">
    <property type="entry name" value="DXPR_C"/>
</dbReference>
<comment type="subunit">
    <text evidence="9">Homodimer.</text>
</comment>
<dbReference type="PANTHER" id="PTHR30525">
    <property type="entry name" value="1-DEOXY-D-XYLULOSE 5-PHOSPHATE REDUCTOISOMERASE"/>
    <property type="match status" value="1"/>
</dbReference>
<feature type="binding site" evidence="9">
    <location>
        <position position="229"/>
    </location>
    <ligand>
        <name>1-deoxy-D-xylulose 5-phosphate</name>
        <dbReference type="ChEBI" id="CHEBI:57792"/>
    </ligand>
</feature>
<dbReference type="InterPro" id="IPR013644">
    <property type="entry name" value="DXP_reductoisomerase_C"/>
</dbReference>
<keyword evidence="3 9" id="KW-0479">Metal-binding</keyword>
<dbReference type="Pfam" id="PF02670">
    <property type="entry name" value="DXP_reductoisom"/>
    <property type="match status" value="1"/>
</dbReference>
<evidence type="ECO:0000259" key="11">
    <source>
        <dbReference type="Pfam" id="PF08436"/>
    </source>
</evidence>
<comment type="caution">
    <text evidence="9">Lacks conserved residue(s) required for the propagation of feature annotation.</text>
</comment>
<feature type="binding site" evidence="9">
    <location>
        <position position="132"/>
    </location>
    <ligand>
        <name>1-deoxy-D-xylulose 5-phosphate</name>
        <dbReference type="ChEBI" id="CHEBI:57792"/>
    </ligand>
</feature>
<feature type="binding site" evidence="9">
    <location>
        <position position="157"/>
    </location>
    <ligand>
        <name>Mn(2+)</name>
        <dbReference type="ChEBI" id="CHEBI:29035"/>
    </ligand>
</feature>
<dbReference type="PANTHER" id="PTHR30525:SF0">
    <property type="entry name" value="1-DEOXY-D-XYLULOSE 5-PHOSPHATE REDUCTOISOMERASE, CHLOROPLASTIC"/>
    <property type="match status" value="1"/>
</dbReference>
<feature type="binding site" evidence="9">
    <location>
        <position position="12"/>
    </location>
    <ligand>
        <name>NADPH</name>
        <dbReference type="ChEBI" id="CHEBI:57783"/>
    </ligand>
</feature>
<dbReference type="InterPro" id="IPR003821">
    <property type="entry name" value="DXP_reductoisomerase"/>
</dbReference>
<feature type="domain" description="DXP reductoisomerase C-terminal" evidence="12">
    <location>
        <begin position="278"/>
        <end position="393"/>
    </location>
</feature>
<feature type="domain" description="1-deoxy-D-xylulose 5-phosphate reductoisomerase N-terminal" evidence="10">
    <location>
        <begin position="5"/>
        <end position="139"/>
    </location>
</feature>
<evidence type="ECO:0000259" key="10">
    <source>
        <dbReference type="Pfam" id="PF02670"/>
    </source>
</evidence>
<evidence type="ECO:0000313" key="13">
    <source>
        <dbReference type="EMBL" id="MFC0180067.1"/>
    </source>
</evidence>
<feature type="binding site" evidence="9">
    <location>
        <position position="37"/>
    </location>
    <ligand>
        <name>NADPH</name>
        <dbReference type="ChEBI" id="CHEBI:57783"/>
    </ligand>
</feature>
<dbReference type="GO" id="GO:0030604">
    <property type="term" value="F:1-deoxy-D-xylulose-5-phosphate reductoisomerase activity"/>
    <property type="evidence" value="ECO:0007669"/>
    <property type="project" value="UniProtKB-EC"/>
</dbReference>
<feature type="binding site" evidence="9">
    <location>
        <position position="131"/>
    </location>
    <ligand>
        <name>NADPH</name>
        <dbReference type="ChEBI" id="CHEBI:57783"/>
    </ligand>
</feature>
<dbReference type="Gene3D" id="1.10.1740.10">
    <property type="match status" value="1"/>
</dbReference>
<keyword evidence="5 9" id="KW-0560">Oxidoreductase</keyword>
<feature type="binding site" evidence="9">
    <location>
        <position position="238"/>
    </location>
    <ligand>
        <name>Mn(2+)</name>
        <dbReference type="ChEBI" id="CHEBI:29035"/>
    </ligand>
</feature>
<feature type="domain" description="1-deoxy-D-xylulose 5-phosphate reductoisomerase C-terminal" evidence="11">
    <location>
        <begin position="153"/>
        <end position="246"/>
    </location>
</feature>
<evidence type="ECO:0000256" key="5">
    <source>
        <dbReference type="ARBA" id="ARBA00023002"/>
    </source>
</evidence>
<comment type="cofactor">
    <cofactor evidence="9">
        <name>Mg(2+)</name>
        <dbReference type="ChEBI" id="CHEBI:18420"/>
    </cofactor>
    <cofactor evidence="9">
        <name>Mn(2+)</name>
        <dbReference type="ChEBI" id="CHEBI:29035"/>
    </cofactor>
</comment>
<feature type="binding site" evidence="9">
    <location>
        <position position="159"/>
    </location>
    <ligand>
        <name>Mn(2+)</name>
        <dbReference type="ChEBI" id="CHEBI:29035"/>
    </ligand>
</feature>
<evidence type="ECO:0000256" key="6">
    <source>
        <dbReference type="ARBA" id="ARBA00023211"/>
    </source>
</evidence>
<dbReference type="HAMAP" id="MF_00183">
    <property type="entry name" value="DXP_reductoisom"/>
    <property type="match status" value="1"/>
</dbReference>
<dbReference type="InterPro" id="IPR036169">
    <property type="entry name" value="DXPR_C_sf"/>
</dbReference>
<dbReference type="Pfam" id="PF13288">
    <property type="entry name" value="DXPR_C"/>
    <property type="match status" value="1"/>
</dbReference>
<dbReference type="EC" id="1.1.1.267" evidence="9"/>
<dbReference type="RefSeq" id="WP_385877182.1">
    <property type="nucleotide sequence ID" value="NZ_JBHLXE010000090.1"/>
</dbReference>
<dbReference type="Gene3D" id="3.40.50.720">
    <property type="entry name" value="NAD(P)-binding Rossmann-like Domain"/>
    <property type="match status" value="1"/>
</dbReference>
<evidence type="ECO:0000313" key="14">
    <source>
        <dbReference type="Proteomes" id="UP001589758"/>
    </source>
</evidence>
<feature type="binding site" evidence="9">
    <location>
        <position position="159"/>
    </location>
    <ligand>
        <name>1-deoxy-D-xylulose 5-phosphate</name>
        <dbReference type="ChEBI" id="CHEBI:57792"/>
    </ligand>
</feature>
<dbReference type="Pfam" id="PF08436">
    <property type="entry name" value="DXP_redisom_C"/>
    <property type="match status" value="1"/>
</dbReference>
<gene>
    <name evidence="13" type="primary">ispC</name>
    <name evidence="9" type="synonym">dxr</name>
    <name evidence="13" type="ORF">ACFFIT_08245</name>
</gene>
<feature type="binding site" evidence="9">
    <location>
        <position position="133"/>
    </location>
    <ligand>
        <name>NADPH</name>
        <dbReference type="ChEBI" id="CHEBI:57783"/>
    </ligand>
</feature>
<keyword evidence="14" id="KW-1185">Reference proteome</keyword>
<evidence type="ECO:0000256" key="9">
    <source>
        <dbReference type="HAMAP-Rule" id="MF_00183"/>
    </source>
</evidence>
<keyword evidence="7 9" id="KW-0414">Isoprene biosynthesis</keyword>
<feature type="binding site" evidence="9">
    <location>
        <position position="193"/>
    </location>
    <ligand>
        <name>1-deoxy-D-xylulose 5-phosphate</name>
        <dbReference type="ChEBI" id="CHEBI:57792"/>
    </ligand>
</feature>
<reference evidence="13 14" key="1">
    <citation type="submission" date="2024-09" db="EMBL/GenBank/DDBJ databases">
        <authorList>
            <person name="Sun Q."/>
            <person name="Mori K."/>
        </authorList>
    </citation>
    <scope>NUCLEOTIDE SEQUENCE [LARGE SCALE GENOMIC DNA]</scope>
    <source>
        <strain evidence="13 14">CCM 8545</strain>
    </source>
</reference>
<comment type="function">
    <text evidence="9">Catalyzes the NADPH-dependent rearrangement and reduction of 1-deoxy-D-xylulose-5-phosphate (DXP) to 2-C-methyl-D-erythritol 4-phosphate (MEP).</text>
</comment>
<evidence type="ECO:0000256" key="3">
    <source>
        <dbReference type="ARBA" id="ARBA00022723"/>
    </source>
</evidence>
<evidence type="ECO:0000256" key="4">
    <source>
        <dbReference type="ARBA" id="ARBA00022857"/>
    </source>
</evidence>
<evidence type="ECO:0000256" key="8">
    <source>
        <dbReference type="ARBA" id="ARBA00048543"/>
    </source>
</evidence>
<feature type="binding site" evidence="9">
    <location>
        <position position="14"/>
    </location>
    <ligand>
        <name>NADPH</name>
        <dbReference type="ChEBI" id="CHEBI:57783"/>
    </ligand>
</feature>
<keyword evidence="9" id="KW-0460">Magnesium</keyword>
<dbReference type="SUPFAM" id="SSF69055">
    <property type="entry name" value="1-deoxy-D-xylulose-5-phosphate reductoisomerase, C-terminal domain"/>
    <property type="match status" value="1"/>
</dbReference>
<feature type="binding site" evidence="9">
    <location>
        <position position="222"/>
    </location>
    <ligand>
        <name>NADPH</name>
        <dbReference type="ChEBI" id="CHEBI:57783"/>
    </ligand>
</feature>
<accession>A0ABV6CAQ3</accession>
<proteinExistence type="inferred from homology"/>
<comment type="caution">
    <text evidence="13">The sequence shown here is derived from an EMBL/GenBank/DDBJ whole genome shotgun (WGS) entry which is preliminary data.</text>
</comment>
<dbReference type="SUPFAM" id="SSF51735">
    <property type="entry name" value="NAD(P)-binding Rossmann-fold domains"/>
    <property type="match status" value="1"/>
</dbReference>
<feature type="binding site" evidence="9">
    <location>
        <position position="158"/>
    </location>
    <ligand>
        <name>1-deoxy-D-xylulose 5-phosphate</name>
        <dbReference type="ChEBI" id="CHEBI:57792"/>
    </ligand>
</feature>
<evidence type="ECO:0000256" key="2">
    <source>
        <dbReference type="ARBA" id="ARBA00006825"/>
    </source>
</evidence>
<comment type="pathway">
    <text evidence="1 9">Isoprenoid biosynthesis; isopentenyl diphosphate biosynthesis via DXP pathway; isopentenyl diphosphate from 1-deoxy-D-xylulose 5-phosphate: step 1/6.</text>
</comment>
<keyword evidence="6 9" id="KW-0464">Manganese</keyword>
<feature type="binding site" evidence="9">
    <location>
        <position position="234"/>
    </location>
    <ligand>
        <name>1-deoxy-D-xylulose 5-phosphate</name>
        <dbReference type="ChEBI" id="CHEBI:57792"/>
    </ligand>
</feature>
<organism evidence="13 14">
    <name type="scientific">Thorsellia kenyensis</name>
    <dbReference type="NCBI Taxonomy" id="1549888"/>
    <lineage>
        <taxon>Bacteria</taxon>
        <taxon>Pseudomonadati</taxon>
        <taxon>Pseudomonadota</taxon>
        <taxon>Gammaproteobacteria</taxon>
        <taxon>Enterobacterales</taxon>
        <taxon>Thorselliaceae</taxon>
        <taxon>Thorsellia</taxon>
    </lineage>
</organism>
<protein>
    <recommendedName>
        <fullName evidence="9">1-deoxy-D-xylulose 5-phosphate reductoisomerase</fullName>
        <shortName evidence="9">DXP reductoisomerase</shortName>
        <ecNumber evidence="9">1.1.1.267</ecNumber>
    </recommendedName>
    <alternativeName>
        <fullName evidence="9">1-deoxyxylulose-5-phosphate reductoisomerase</fullName>
    </alternativeName>
    <alternativeName>
        <fullName evidence="9">2-C-methyl-D-erythritol 4-phosphate synthase</fullName>
    </alternativeName>
</protein>
<feature type="binding site" evidence="9">
    <location>
        <position position="13"/>
    </location>
    <ligand>
        <name>NADPH</name>
        <dbReference type="ChEBI" id="CHEBI:57783"/>
    </ligand>
</feature>
<dbReference type="EMBL" id="JBHLXE010000090">
    <property type="protein sequence ID" value="MFC0180067.1"/>
    <property type="molecule type" value="Genomic_DNA"/>
</dbReference>
<name>A0ABV6CAQ3_9GAMM</name>
<dbReference type="NCBIfam" id="NF003938">
    <property type="entry name" value="PRK05447.1-1"/>
    <property type="match status" value="1"/>
</dbReference>
<dbReference type="Proteomes" id="UP001589758">
    <property type="component" value="Unassembled WGS sequence"/>
</dbReference>
<dbReference type="InterPro" id="IPR036291">
    <property type="entry name" value="NAD(P)-bd_dom_sf"/>
</dbReference>
<dbReference type="InterPro" id="IPR013512">
    <property type="entry name" value="DXP_reductoisomerase_N"/>
</dbReference>
<evidence type="ECO:0000259" key="12">
    <source>
        <dbReference type="Pfam" id="PF13288"/>
    </source>
</evidence>
<feature type="binding site" evidence="9">
    <location>
        <position position="11"/>
    </location>
    <ligand>
        <name>NADPH</name>
        <dbReference type="ChEBI" id="CHEBI:57783"/>
    </ligand>
</feature>
<feature type="binding site" evidence="9">
    <location>
        <position position="238"/>
    </location>
    <ligand>
        <name>1-deoxy-D-xylulose 5-phosphate</name>
        <dbReference type="ChEBI" id="CHEBI:57792"/>
    </ligand>
</feature>
<comment type="catalytic activity">
    <reaction evidence="8">
        <text>2-C-methyl-D-erythritol 4-phosphate + NADP(+) = 1-deoxy-D-xylulose 5-phosphate + NADPH + H(+)</text>
        <dbReference type="Rhea" id="RHEA:13717"/>
        <dbReference type="ChEBI" id="CHEBI:15378"/>
        <dbReference type="ChEBI" id="CHEBI:57783"/>
        <dbReference type="ChEBI" id="CHEBI:57792"/>
        <dbReference type="ChEBI" id="CHEBI:58262"/>
        <dbReference type="ChEBI" id="CHEBI:58349"/>
        <dbReference type="EC" id="1.1.1.267"/>
    </reaction>
    <physiologicalReaction direction="right-to-left" evidence="8">
        <dbReference type="Rhea" id="RHEA:13719"/>
    </physiologicalReaction>
</comment>
<dbReference type="SUPFAM" id="SSF55347">
    <property type="entry name" value="Glyceraldehyde-3-phosphate dehydrogenase-like, C-terminal domain"/>
    <property type="match status" value="1"/>
</dbReference>
<comment type="similarity">
    <text evidence="2 9">Belongs to the DXR family.</text>
</comment>
<feature type="binding site" evidence="9">
    <location>
        <position position="39"/>
    </location>
    <ligand>
        <name>NADPH</name>
        <dbReference type="ChEBI" id="CHEBI:57783"/>
    </ligand>
</feature>
<dbReference type="NCBIfam" id="TIGR00243">
    <property type="entry name" value="Dxr"/>
    <property type="match status" value="1"/>
</dbReference>
<keyword evidence="4 9" id="KW-0521">NADP</keyword>
<feature type="binding site" evidence="9">
    <location>
        <position position="235"/>
    </location>
    <ligand>
        <name>1-deoxy-D-xylulose 5-phosphate</name>
        <dbReference type="ChEBI" id="CHEBI:57792"/>
    </ligand>
</feature>
<evidence type="ECO:0000256" key="7">
    <source>
        <dbReference type="ARBA" id="ARBA00023229"/>
    </source>
</evidence>
<dbReference type="PIRSF" id="PIRSF006205">
    <property type="entry name" value="Dxp_reductismrs"/>
    <property type="match status" value="1"/>
</dbReference>
<feature type="binding site" evidence="9">
    <location>
        <position position="216"/>
    </location>
    <ligand>
        <name>1-deoxy-D-xylulose 5-phosphate</name>
        <dbReference type="ChEBI" id="CHEBI:57792"/>
    </ligand>
</feature>